<dbReference type="GO" id="GO:0003723">
    <property type="term" value="F:RNA binding"/>
    <property type="evidence" value="ECO:0007669"/>
    <property type="project" value="UniProtKB-UniRule"/>
</dbReference>
<protein>
    <submittedName>
        <fullName evidence="6">Clustered-asparagine-rich protein</fullName>
    </submittedName>
</protein>
<name>A0A2A9M406_BESBE</name>
<dbReference type="InterPro" id="IPR001202">
    <property type="entry name" value="WW_dom"/>
</dbReference>
<dbReference type="SUPFAM" id="SSF51045">
    <property type="entry name" value="WW domain"/>
    <property type="match status" value="1"/>
</dbReference>
<organism evidence="6 7">
    <name type="scientific">Besnoitia besnoiti</name>
    <name type="common">Apicomplexan protozoan</name>
    <dbReference type="NCBI Taxonomy" id="94643"/>
    <lineage>
        <taxon>Eukaryota</taxon>
        <taxon>Sar</taxon>
        <taxon>Alveolata</taxon>
        <taxon>Apicomplexa</taxon>
        <taxon>Conoidasida</taxon>
        <taxon>Coccidia</taxon>
        <taxon>Eucoccidiorida</taxon>
        <taxon>Eimeriorina</taxon>
        <taxon>Sarcocystidae</taxon>
        <taxon>Besnoitia</taxon>
    </lineage>
</organism>
<dbReference type="PANTHER" id="PTHR24012">
    <property type="entry name" value="RNA BINDING PROTEIN"/>
    <property type="match status" value="1"/>
</dbReference>
<evidence type="ECO:0000259" key="5">
    <source>
        <dbReference type="PROSITE" id="PS50102"/>
    </source>
</evidence>
<dbReference type="InterPro" id="IPR035979">
    <property type="entry name" value="RBD_domain_sf"/>
</dbReference>
<dbReference type="PROSITE" id="PS01159">
    <property type="entry name" value="WW_DOMAIN_1"/>
    <property type="match status" value="1"/>
</dbReference>
<keyword evidence="2 3" id="KW-0694">RNA-binding</keyword>
<dbReference type="SMART" id="SM00360">
    <property type="entry name" value="RRM"/>
    <property type="match status" value="2"/>
</dbReference>
<gene>
    <name evidence="6" type="ORF">BESB_024460</name>
</gene>
<dbReference type="InterPro" id="IPR000504">
    <property type="entry name" value="RRM_dom"/>
</dbReference>
<evidence type="ECO:0000256" key="1">
    <source>
        <dbReference type="ARBA" id="ARBA00022737"/>
    </source>
</evidence>
<dbReference type="RefSeq" id="XP_029215963.1">
    <property type="nucleotide sequence ID" value="XM_029361148.1"/>
</dbReference>
<evidence type="ECO:0000259" key="4">
    <source>
        <dbReference type="PROSITE" id="PS50020"/>
    </source>
</evidence>
<dbReference type="SUPFAM" id="SSF54928">
    <property type="entry name" value="RNA-binding domain, RBD"/>
    <property type="match status" value="1"/>
</dbReference>
<dbReference type="CDD" id="cd00201">
    <property type="entry name" value="WW"/>
    <property type="match status" value="1"/>
</dbReference>
<sequence length="278" mass="30564">MDKVTRKIFVGSIPHTVTEEELRKKVGEHGGVTALFYMMDQTAGDRGWAFVTYETVMDAQAAIDAMNDKKIFEGSSTPIEARFANQKPTPKSAVFQDKPASATGAASATTSSVWQQFFTPEGHAYYYNTTTGVTQWEKPEDFETASAPPPPVSASPVGFVNNTVTRFGPPGSNVFVASIPTDWNDIDLIQHFQHFGNILSARIQRCSQGNSRGFGFVSFDNPQAAVNAIRGMNGFSSGGKFLRVCLKKGEEQYLTPAMQAQIAGFVDERRPRHTMRPY</sequence>
<reference evidence="6 7" key="1">
    <citation type="submission" date="2017-09" db="EMBL/GenBank/DDBJ databases">
        <title>Genome sequencing of Besnoitia besnoiti strain Bb-Ger1.</title>
        <authorList>
            <person name="Schares G."/>
            <person name="Venepally P."/>
            <person name="Lorenzi H.A."/>
        </authorList>
    </citation>
    <scope>NUCLEOTIDE SEQUENCE [LARGE SCALE GENOMIC DNA]</scope>
    <source>
        <strain evidence="6 7">Bb-Ger1</strain>
    </source>
</reference>
<evidence type="ECO:0000313" key="6">
    <source>
        <dbReference type="EMBL" id="PFH31954.1"/>
    </source>
</evidence>
<evidence type="ECO:0000313" key="7">
    <source>
        <dbReference type="Proteomes" id="UP000224006"/>
    </source>
</evidence>
<keyword evidence="7" id="KW-1185">Reference proteome</keyword>
<dbReference type="InterPro" id="IPR036020">
    <property type="entry name" value="WW_dom_sf"/>
</dbReference>
<dbReference type="CDD" id="cd12362">
    <property type="entry name" value="RRM3_CELF1-6"/>
    <property type="match status" value="1"/>
</dbReference>
<dbReference type="AlphaFoldDB" id="A0A2A9M406"/>
<accession>A0A2A9M406</accession>
<dbReference type="Proteomes" id="UP000224006">
    <property type="component" value="Chromosome XII"/>
</dbReference>
<proteinExistence type="predicted"/>
<feature type="domain" description="RRM" evidence="5">
    <location>
        <begin position="172"/>
        <end position="249"/>
    </location>
</feature>
<dbReference type="EMBL" id="NWUJ01000013">
    <property type="protein sequence ID" value="PFH31954.1"/>
    <property type="molecule type" value="Genomic_DNA"/>
</dbReference>
<dbReference type="PROSITE" id="PS50102">
    <property type="entry name" value="RRM"/>
    <property type="match status" value="2"/>
</dbReference>
<dbReference type="PROSITE" id="PS50020">
    <property type="entry name" value="WW_DOMAIN_2"/>
    <property type="match status" value="1"/>
</dbReference>
<dbReference type="GeneID" id="40307506"/>
<dbReference type="Gene3D" id="2.20.70.10">
    <property type="match status" value="1"/>
</dbReference>
<feature type="domain" description="WW" evidence="4">
    <location>
        <begin position="108"/>
        <end position="141"/>
    </location>
</feature>
<dbReference type="InterPro" id="IPR012677">
    <property type="entry name" value="Nucleotide-bd_a/b_plait_sf"/>
</dbReference>
<evidence type="ECO:0000256" key="3">
    <source>
        <dbReference type="PROSITE-ProRule" id="PRU00176"/>
    </source>
</evidence>
<comment type="caution">
    <text evidence="6">The sequence shown here is derived from an EMBL/GenBank/DDBJ whole genome shotgun (WGS) entry which is preliminary data.</text>
</comment>
<evidence type="ECO:0000256" key="2">
    <source>
        <dbReference type="ARBA" id="ARBA00022884"/>
    </source>
</evidence>
<keyword evidence="1" id="KW-0677">Repeat</keyword>
<dbReference type="Pfam" id="PF00397">
    <property type="entry name" value="WW"/>
    <property type="match status" value="1"/>
</dbReference>
<dbReference type="VEuPathDB" id="ToxoDB:BESB_024460"/>
<dbReference type="Gene3D" id="3.30.70.330">
    <property type="match status" value="2"/>
</dbReference>
<dbReference type="SMART" id="SM00456">
    <property type="entry name" value="WW"/>
    <property type="match status" value="1"/>
</dbReference>
<dbReference type="Pfam" id="PF00076">
    <property type="entry name" value="RRM_1"/>
    <property type="match status" value="2"/>
</dbReference>
<dbReference type="OrthoDB" id="410044at2759"/>
<dbReference type="KEGG" id="bbes:BESB_024460"/>
<feature type="domain" description="RRM" evidence="5">
    <location>
        <begin position="6"/>
        <end position="86"/>
    </location>
</feature>